<dbReference type="Gene3D" id="1.10.8.80">
    <property type="entry name" value="Magnesium chelatase subunit I, C-Terminal domain"/>
    <property type="match status" value="1"/>
</dbReference>
<dbReference type="PANTHER" id="PTHR11603">
    <property type="entry name" value="AAA FAMILY ATPASE"/>
    <property type="match status" value="1"/>
</dbReference>
<protein>
    <recommendedName>
        <fullName evidence="1">magnesium chelatase</fullName>
        <ecNumber evidence="1">6.6.1.1</ecNumber>
    </recommendedName>
</protein>
<dbReference type="HOGENOM" id="CLU_034390_0_0_1"/>
<keyword evidence="5" id="KW-1185">Reference proteome</keyword>
<dbReference type="InterPro" id="IPR041628">
    <property type="entry name" value="ChlI/MoxR_AAA_lid"/>
</dbReference>
<dbReference type="InterPro" id="IPR052041">
    <property type="entry name" value="Nucleic_acid_metab_PIN/TRAM"/>
</dbReference>
<dbReference type="Pfam" id="PF17863">
    <property type="entry name" value="AAA_lid_2"/>
    <property type="match status" value="1"/>
</dbReference>
<dbReference type="EC" id="6.6.1.1" evidence="1"/>
<evidence type="ECO:0000313" key="5">
    <source>
        <dbReference type="Proteomes" id="UP000009169"/>
    </source>
</evidence>
<name>F2Q0D5_TRIEC</name>
<proteinExistence type="predicted"/>
<evidence type="ECO:0000256" key="2">
    <source>
        <dbReference type="ARBA" id="ARBA00023444"/>
    </source>
</evidence>
<reference evidence="5" key="1">
    <citation type="journal article" date="2012" name="MBio">
        <title>Comparative genome analysis of Trichophyton rubrum and related dermatophytes reveals candidate genes involved in infection.</title>
        <authorList>
            <person name="Martinez D.A."/>
            <person name="Oliver B.G."/>
            <person name="Graeser Y."/>
            <person name="Goldberg J.M."/>
            <person name="Li W."/>
            <person name="Martinez-Rossi N.M."/>
            <person name="Monod M."/>
            <person name="Shelest E."/>
            <person name="Barton R.C."/>
            <person name="Birch E."/>
            <person name="Brakhage A.A."/>
            <person name="Chen Z."/>
            <person name="Gurr S.J."/>
            <person name="Heiman D."/>
            <person name="Heitman J."/>
            <person name="Kosti I."/>
            <person name="Rossi A."/>
            <person name="Saif S."/>
            <person name="Samalova M."/>
            <person name="Saunders C.W."/>
            <person name="Shea T."/>
            <person name="Summerbell R.C."/>
            <person name="Xu J."/>
            <person name="Young S."/>
            <person name="Zeng Q."/>
            <person name="Birren B.W."/>
            <person name="Cuomo C.A."/>
            <person name="White T.C."/>
        </authorList>
    </citation>
    <scope>NUCLEOTIDE SEQUENCE [LARGE SCALE GENOMIC DNA]</scope>
    <source>
        <strain evidence="5">ATCC MYA-4606 / CBS 127.97</strain>
    </source>
</reference>
<dbReference type="EMBL" id="DS995762">
    <property type="protein sequence ID" value="EGE07560.1"/>
    <property type="molecule type" value="Genomic_DNA"/>
</dbReference>
<gene>
    <name evidence="4" type="ORF">TEQG_06474</name>
</gene>
<dbReference type="AlphaFoldDB" id="F2Q0D5"/>
<evidence type="ECO:0000259" key="3">
    <source>
        <dbReference type="Pfam" id="PF17863"/>
    </source>
</evidence>
<accession>F2Q0D5</accession>
<organism evidence="4 5">
    <name type="scientific">Trichophyton equinum (strain ATCC MYA-4606 / CBS 127.97)</name>
    <name type="common">Horse ringworm fungus</name>
    <dbReference type="NCBI Taxonomy" id="559882"/>
    <lineage>
        <taxon>Eukaryota</taxon>
        <taxon>Fungi</taxon>
        <taxon>Dikarya</taxon>
        <taxon>Ascomycota</taxon>
        <taxon>Pezizomycotina</taxon>
        <taxon>Eurotiomycetes</taxon>
        <taxon>Eurotiomycetidae</taxon>
        <taxon>Onygenales</taxon>
        <taxon>Arthrodermataceae</taxon>
        <taxon>Trichophyton</taxon>
    </lineage>
</organism>
<feature type="domain" description="ChlI/MoxR AAA lid" evidence="3">
    <location>
        <begin position="304"/>
        <end position="359"/>
    </location>
</feature>
<evidence type="ECO:0000313" key="4">
    <source>
        <dbReference type="EMBL" id="EGE07560.1"/>
    </source>
</evidence>
<sequence length="394" mass="44287">MDTRADIIKKIEDLTDLEFAILLCLVAKESCLIDTPSSTLDDLVKELILISREIFGLSYAVIECTADTSLEEFNATILESRRRPSELLQREENISKARLRQDKLWCYSFYSTPTLKTYCIHLFIANLTLTNGASHRNYTDVSARGNGRNETVNVIIARNYDHISQSIQVQTLEMLRTRRVHTKTATYSLPNNFIFIPILSSEARQLSSRLNNHLNEYISISHYHDPSVGLVNLEGDGSSLVDERGSPSSAAWNSSYTAKLTEKTAVILEEDIDYLRGLIPSVTVSTEVYCYAENIIDFLRFNRAVFCGITAPATRQFHKIVKCLASLHGVDYVPPSLVALAAKKIYRHRITIAKPQQDRSMMYGSDINAVEKILSSVTPESIVEDVLAEVEAPL</sequence>
<dbReference type="VEuPathDB" id="FungiDB:TEQG_06474"/>
<dbReference type="OrthoDB" id="5582146at2759"/>
<dbReference type="Proteomes" id="UP000009169">
    <property type="component" value="Unassembled WGS sequence"/>
</dbReference>
<comment type="pathway">
    <text evidence="2">Porphyrin-containing compound metabolism.</text>
</comment>
<dbReference type="eggNOG" id="ENOG502QQMN">
    <property type="taxonomic scope" value="Eukaryota"/>
</dbReference>
<dbReference type="PANTHER" id="PTHR11603:SF132">
    <property type="entry name" value="C2H2-TYPE DOMAIN-CONTAINING PROTEIN"/>
    <property type="match status" value="1"/>
</dbReference>
<evidence type="ECO:0000256" key="1">
    <source>
        <dbReference type="ARBA" id="ARBA00012825"/>
    </source>
</evidence>
<dbReference type="GO" id="GO:0016851">
    <property type="term" value="F:magnesium chelatase activity"/>
    <property type="evidence" value="ECO:0007669"/>
    <property type="project" value="UniProtKB-EC"/>
</dbReference>